<comment type="caution">
    <text evidence="2">The sequence shown here is derived from an EMBL/GenBank/DDBJ whole genome shotgun (WGS) entry which is preliminary data.</text>
</comment>
<name>A0ABN2RR31_9PSEU</name>
<keyword evidence="3" id="KW-1185">Reference proteome</keyword>
<dbReference type="Proteomes" id="UP001501116">
    <property type="component" value="Unassembled WGS sequence"/>
</dbReference>
<feature type="domain" description="N-acetyltransferase" evidence="1">
    <location>
        <begin position="2"/>
        <end position="207"/>
    </location>
</feature>
<sequence>MAEIRAFAEADRTELRALFGYAGDGSPTASLWGHEESEAAIYLHPYLDLDAGAAFVAVADGALVGYLVGCADGSVFPSERARINDAIRKYRLSFRRQPAAFFARSLLDLAWAALRRLPVAGELDDPRWPAHLHINVAPAARGTGAAEGLVRRWLAVLGETGCHLQTLRENTRAVRFFERMGFVQHGPDPLVPGIRYHGARVHQHTMVRTP</sequence>
<accession>A0ABN2RR31</accession>
<dbReference type="PROSITE" id="PS51186">
    <property type="entry name" value="GNAT"/>
    <property type="match status" value="1"/>
</dbReference>
<dbReference type="InterPro" id="IPR016181">
    <property type="entry name" value="Acyl_CoA_acyltransferase"/>
</dbReference>
<dbReference type="SUPFAM" id="SSF55729">
    <property type="entry name" value="Acyl-CoA N-acyltransferases (Nat)"/>
    <property type="match status" value="1"/>
</dbReference>
<proteinExistence type="predicted"/>
<evidence type="ECO:0000313" key="2">
    <source>
        <dbReference type="EMBL" id="GAA1973438.1"/>
    </source>
</evidence>
<dbReference type="Pfam" id="PF00583">
    <property type="entry name" value="Acetyltransf_1"/>
    <property type="match status" value="1"/>
</dbReference>
<reference evidence="2 3" key="1">
    <citation type="journal article" date="2019" name="Int. J. Syst. Evol. Microbiol.">
        <title>The Global Catalogue of Microorganisms (GCM) 10K type strain sequencing project: providing services to taxonomists for standard genome sequencing and annotation.</title>
        <authorList>
            <consortium name="The Broad Institute Genomics Platform"/>
            <consortium name="The Broad Institute Genome Sequencing Center for Infectious Disease"/>
            <person name="Wu L."/>
            <person name="Ma J."/>
        </authorList>
    </citation>
    <scope>NUCLEOTIDE SEQUENCE [LARGE SCALE GENOMIC DNA]</scope>
    <source>
        <strain evidence="2 3">JCM 14545</strain>
    </source>
</reference>
<gene>
    <name evidence="2" type="ORF">GCM10009754_55400</name>
</gene>
<dbReference type="EMBL" id="BAAANN010000024">
    <property type="protein sequence ID" value="GAA1973438.1"/>
    <property type="molecule type" value="Genomic_DNA"/>
</dbReference>
<organism evidence="2 3">
    <name type="scientific">Amycolatopsis minnesotensis</name>
    <dbReference type="NCBI Taxonomy" id="337894"/>
    <lineage>
        <taxon>Bacteria</taxon>
        <taxon>Bacillati</taxon>
        <taxon>Actinomycetota</taxon>
        <taxon>Actinomycetes</taxon>
        <taxon>Pseudonocardiales</taxon>
        <taxon>Pseudonocardiaceae</taxon>
        <taxon>Amycolatopsis</taxon>
    </lineage>
</organism>
<dbReference type="RefSeq" id="WP_344425020.1">
    <property type="nucleotide sequence ID" value="NZ_BAAANN010000024.1"/>
</dbReference>
<evidence type="ECO:0000259" key="1">
    <source>
        <dbReference type="PROSITE" id="PS51186"/>
    </source>
</evidence>
<protein>
    <recommendedName>
        <fullName evidence="1">N-acetyltransferase domain-containing protein</fullName>
    </recommendedName>
</protein>
<dbReference type="Gene3D" id="3.40.630.30">
    <property type="match status" value="1"/>
</dbReference>
<evidence type="ECO:0000313" key="3">
    <source>
        <dbReference type="Proteomes" id="UP001501116"/>
    </source>
</evidence>
<dbReference type="InterPro" id="IPR000182">
    <property type="entry name" value="GNAT_dom"/>
</dbReference>